<gene>
    <name evidence="4" type="ORF">K6Y31_09155</name>
</gene>
<feature type="short sequence motif" description="GXSXG" evidence="2">
    <location>
        <begin position="45"/>
        <end position="49"/>
    </location>
</feature>
<dbReference type="Pfam" id="PF01734">
    <property type="entry name" value="Patatin"/>
    <property type="match status" value="1"/>
</dbReference>
<evidence type="ECO:0000313" key="5">
    <source>
        <dbReference type="Proteomes" id="UP001201273"/>
    </source>
</evidence>
<keyword evidence="5" id="KW-1185">Reference proteome</keyword>
<name>A0ABS8W7K7_9GAMM</name>
<feature type="domain" description="PNPLA" evidence="3">
    <location>
        <begin position="14"/>
        <end position="182"/>
    </location>
</feature>
<evidence type="ECO:0000313" key="4">
    <source>
        <dbReference type="EMBL" id="MCE2594982.1"/>
    </source>
</evidence>
<dbReference type="PROSITE" id="PS51635">
    <property type="entry name" value="PNPLA"/>
    <property type="match status" value="1"/>
</dbReference>
<evidence type="ECO:0000256" key="1">
    <source>
        <dbReference type="ARBA" id="ARBA00023098"/>
    </source>
</evidence>
<dbReference type="PANTHER" id="PTHR46394:SF1">
    <property type="entry name" value="PNPLA DOMAIN-CONTAINING PROTEIN"/>
    <property type="match status" value="1"/>
</dbReference>
<comment type="caution">
    <text evidence="2">Lacks conserved residue(s) required for the propagation of feature annotation.</text>
</comment>
<dbReference type="CDD" id="cd07207">
    <property type="entry name" value="Pat_ExoU_VipD_like"/>
    <property type="match status" value="1"/>
</dbReference>
<dbReference type="PANTHER" id="PTHR46394">
    <property type="entry name" value="ANNEXIN"/>
    <property type="match status" value="1"/>
</dbReference>
<proteinExistence type="predicted"/>
<keyword evidence="1 2" id="KW-0443">Lipid metabolism</keyword>
<dbReference type="InterPro" id="IPR016035">
    <property type="entry name" value="Acyl_Trfase/lysoPLipase"/>
</dbReference>
<evidence type="ECO:0000259" key="3">
    <source>
        <dbReference type="PROSITE" id="PS51635"/>
    </source>
</evidence>
<dbReference type="Gene3D" id="3.40.1090.10">
    <property type="entry name" value="Cytosolic phospholipase A2 catalytic domain"/>
    <property type="match status" value="2"/>
</dbReference>
<keyword evidence="2" id="KW-0378">Hydrolase</keyword>
<dbReference type="SUPFAM" id="SSF52151">
    <property type="entry name" value="FabD/lysophospholipase-like"/>
    <property type="match status" value="1"/>
</dbReference>
<feature type="active site" description="Proton acceptor" evidence="2">
    <location>
        <position position="168"/>
    </location>
</feature>
<feature type="active site" description="Nucleophile" evidence="2">
    <location>
        <position position="47"/>
    </location>
</feature>
<organism evidence="4 5">
    <name type="scientific">Motilimonas cestriensis</name>
    <dbReference type="NCBI Taxonomy" id="2742685"/>
    <lineage>
        <taxon>Bacteria</taxon>
        <taxon>Pseudomonadati</taxon>
        <taxon>Pseudomonadota</taxon>
        <taxon>Gammaproteobacteria</taxon>
        <taxon>Alteromonadales</taxon>
        <taxon>Alteromonadales genera incertae sedis</taxon>
        <taxon>Motilimonas</taxon>
    </lineage>
</organism>
<protein>
    <submittedName>
        <fullName evidence="4">Patatin-like phospholipase family protein</fullName>
    </submittedName>
</protein>
<dbReference type="InterPro" id="IPR002641">
    <property type="entry name" value="PNPLA_dom"/>
</dbReference>
<accession>A0ABS8W7K7</accession>
<dbReference type="InterPro" id="IPR052580">
    <property type="entry name" value="Lipid_Hydrolase"/>
</dbReference>
<sequence length="297" mass="33185">MEQPKLRDQHYLVPIFAGGGTRLPAHIGILQALTDLNVRFDHIVGVSGGSIISSLFASGLSLEAIKKIALETDFEQFKGFSILSLLRNGGLCSGDKLESWLDEQLQGKCFKDLPVKLHVVATDVRSGTPVVFDAVNTPNEKVSRAVRFSMSIPLIFAFKPYENHLMVDGSILSEDALHQDWDDNGTPVICFRLRGDGDNQPINTNKIFPLASYISLLIRTFMTTISREYVNEKFWHRTIVVNTGNTSPVDFHMSMEDKNKLYSIGYETALSVVPIKIWQEVGKISHDLDSKNIPYTI</sequence>
<dbReference type="EMBL" id="JAIMJA010000008">
    <property type="protein sequence ID" value="MCE2594982.1"/>
    <property type="molecule type" value="Genomic_DNA"/>
</dbReference>
<dbReference type="Proteomes" id="UP001201273">
    <property type="component" value="Unassembled WGS sequence"/>
</dbReference>
<keyword evidence="2" id="KW-0442">Lipid degradation</keyword>
<evidence type="ECO:0000256" key="2">
    <source>
        <dbReference type="PROSITE-ProRule" id="PRU01161"/>
    </source>
</evidence>
<reference evidence="4 5" key="1">
    <citation type="journal article" date="2022" name="Environ. Microbiol. Rep.">
        <title>Eco-phylogenetic analyses reveal divergent evolution of vitamin B12 metabolism in the marine bacterial family 'Psychromonadaceae'.</title>
        <authorList>
            <person name="Jin X."/>
            <person name="Yang Y."/>
            <person name="Cao H."/>
            <person name="Gao B."/>
            <person name="Zhao Z."/>
        </authorList>
    </citation>
    <scope>NUCLEOTIDE SEQUENCE [LARGE SCALE GENOMIC DNA]</scope>
    <source>
        <strain evidence="4 5">MKS20</strain>
    </source>
</reference>
<comment type="caution">
    <text evidence="4">The sequence shown here is derived from an EMBL/GenBank/DDBJ whole genome shotgun (WGS) entry which is preliminary data.</text>
</comment>
<dbReference type="RefSeq" id="WP_233052493.1">
    <property type="nucleotide sequence ID" value="NZ_JAIMJA010000008.1"/>
</dbReference>